<dbReference type="PROSITE" id="PS51186">
    <property type="entry name" value="GNAT"/>
    <property type="match status" value="1"/>
</dbReference>
<keyword evidence="3" id="KW-1185">Reference proteome</keyword>
<dbReference type="AlphaFoldDB" id="A0A4Q8ARD3"/>
<proteinExistence type="predicted"/>
<evidence type="ECO:0000259" key="1">
    <source>
        <dbReference type="PROSITE" id="PS51186"/>
    </source>
</evidence>
<dbReference type="Pfam" id="PF00583">
    <property type="entry name" value="Acetyltransf_1"/>
    <property type="match status" value="1"/>
</dbReference>
<evidence type="ECO:0000313" key="3">
    <source>
        <dbReference type="Proteomes" id="UP000291483"/>
    </source>
</evidence>
<dbReference type="RefSeq" id="WP_130506935.1">
    <property type="nucleotide sequence ID" value="NZ_SHLC01000001.1"/>
</dbReference>
<dbReference type="Gene3D" id="3.40.630.30">
    <property type="match status" value="1"/>
</dbReference>
<organism evidence="2 3">
    <name type="scientific">Microterricola gilva</name>
    <dbReference type="NCBI Taxonomy" id="393267"/>
    <lineage>
        <taxon>Bacteria</taxon>
        <taxon>Bacillati</taxon>
        <taxon>Actinomycetota</taxon>
        <taxon>Actinomycetes</taxon>
        <taxon>Micrococcales</taxon>
        <taxon>Microbacteriaceae</taxon>
        <taxon>Microterricola</taxon>
    </lineage>
</organism>
<dbReference type="EMBL" id="SHLC01000001">
    <property type="protein sequence ID" value="RZU66791.1"/>
    <property type="molecule type" value="Genomic_DNA"/>
</dbReference>
<dbReference type="OrthoDB" id="5109343at2"/>
<comment type="caution">
    <text evidence="2">The sequence shown here is derived from an EMBL/GenBank/DDBJ whole genome shotgun (WGS) entry which is preliminary data.</text>
</comment>
<dbReference type="InterPro" id="IPR016181">
    <property type="entry name" value="Acyl_CoA_acyltransferase"/>
</dbReference>
<dbReference type="SUPFAM" id="SSF55729">
    <property type="entry name" value="Acyl-CoA N-acyltransferases (Nat)"/>
    <property type="match status" value="1"/>
</dbReference>
<dbReference type="Proteomes" id="UP000291483">
    <property type="component" value="Unassembled WGS sequence"/>
</dbReference>
<dbReference type="InterPro" id="IPR000182">
    <property type="entry name" value="GNAT_dom"/>
</dbReference>
<dbReference type="GO" id="GO:0016747">
    <property type="term" value="F:acyltransferase activity, transferring groups other than amino-acyl groups"/>
    <property type="evidence" value="ECO:0007669"/>
    <property type="project" value="InterPro"/>
</dbReference>
<accession>A0A4Q8ARD3</accession>
<evidence type="ECO:0000313" key="2">
    <source>
        <dbReference type="EMBL" id="RZU66791.1"/>
    </source>
</evidence>
<reference evidence="2 3" key="1">
    <citation type="submission" date="2019-02" db="EMBL/GenBank/DDBJ databases">
        <title>Sequencing the genomes of 1000 actinobacteria strains.</title>
        <authorList>
            <person name="Klenk H.-P."/>
        </authorList>
    </citation>
    <scope>NUCLEOTIDE SEQUENCE [LARGE SCALE GENOMIC DNA]</scope>
    <source>
        <strain evidence="2 3">DSM 18319</strain>
    </source>
</reference>
<feature type="domain" description="N-acetyltransferase" evidence="1">
    <location>
        <begin position="4"/>
        <end position="163"/>
    </location>
</feature>
<keyword evidence="2" id="KW-0808">Transferase</keyword>
<dbReference type="CDD" id="cd04301">
    <property type="entry name" value="NAT_SF"/>
    <property type="match status" value="1"/>
</dbReference>
<protein>
    <submittedName>
        <fullName evidence="2">Acetyltransferase (GNAT) family protein</fullName>
    </submittedName>
</protein>
<sequence>MNSPVIGPATPEDIAGILEVQEANQEESGGTLSARFSAEWFADAIASGWVIVARDDDRIAGYVAFTPREAQAHIPIIQTMLRSGTNPGAYLHGPICVAEDYRGRGLASGLFAAEREHMDHAAVSTFIREDNRASRAAHLRMGMTQATSFEHDGVRYVVLEAAE</sequence>
<name>A0A4Q8ARD3_9MICO</name>
<gene>
    <name evidence="2" type="ORF">EV379_3160</name>
</gene>